<keyword evidence="2" id="KW-1185">Reference proteome</keyword>
<accession>A0ABM1GBS2</accession>
<dbReference type="RefSeq" id="XP_015068820.1">
    <property type="nucleotide sequence ID" value="XM_015213334.1"/>
</dbReference>
<reference evidence="2" key="1">
    <citation type="journal article" date="2014" name="Nat. Genet.">
        <title>The genome of the stress-tolerant wild tomato species Solanum pennellii.</title>
        <authorList>
            <person name="Bolger A."/>
            <person name="Scossa F."/>
            <person name="Bolger M.E."/>
            <person name="Lanz C."/>
            <person name="Maumus F."/>
            <person name="Tohge T."/>
            <person name="Quesneville H."/>
            <person name="Alseekh S."/>
            <person name="Sorensen I."/>
            <person name="Lichtenstein G."/>
            <person name="Fich E.A."/>
            <person name="Conte M."/>
            <person name="Keller H."/>
            <person name="Schneeberger K."/>
            <person name="Schwacke R."/>
            <person name="Ofner I."/>
            <person name="Vrebalov J."/>
            <person name="Xu Y."/>
            <person name="Osorio S."/>
            <person name="Aflitos S.A."/>
            <person name="Schijlen E."/>
            <person name="Jimenez-Gomez J.M."/>
            <person name="Ryngajllo M."/>
            <person name="Kimura S."/>
            <person name="Kumar R."/>
            <person name="Koenig D."/>
            <person name="Headland L.R."/>
            <person name="Maloof J.N."/>
            <person name="Sinha N."/>
            <person name="van Ham R.C."/>
            <person name="Lankhorst R.K."/>
            <person name="Mao L."/>
            <person name="Vogel A."/>
            <person name="Arsova B."/>
            <person name="Panstruga R."/>
            <person name="Fei Z."/>
            <person name="Rose J.K."/>
            <person name="Zamir D."/>
            <person name="Carrari F."/>
            <person name="Giovannoni J.J."/>
            <person name="Weigel D."/>
            <person name="Usadel B."/>
            <person name="Fernie A.R."/>
        </authorList>
    </citation>
    <scope>NUCLEOTIDE SEQUENCE [LARGE SCALE GENOMIC DNA]</scope>
    <source>
        <strain evidence="2">cv. LA0716</strain>
    </source>
</reference>
<proteinExistence type="predicted"/>
<name>A0ABM1GBS2_SOLPN</name>
<protein>
    <submittedName>
        <fullName evidence="3">Uncharacterized protein LOC107013423</fullName>
    </submittedName>
</protein>
<dbReference type="GeneID" id="107013423"/>
<sequence>MNKFLYGVLDLVKTECRNAMLLGDVNMPMLMNHAQHVESDKIREHAKENKKAKTRNYNYTQQKSGSGNRSQSNQKLYPQQPLHQLVLYPPCIGGGQRQNRLYAIQAHQDQEGSPNVVTGALQVFDLDVYELLDLGASLSFVTPYIAVQLSVSHETLSEPFSVSNLVDGPVIAR</sequence>
<dbReference type="Pfam" id="PF08284">
    <property type="entry name" value="RVP_2"/>
    <property type="match status" value="1"/>
</dbReference>
<reference evidence="3" key="2">
    <citation type="submission" date="2025-08" db="UniProtKB">
        <authorList>
            <consortium name="RefSeq"/>
        </authorList>
    </citation>
    <scope>IDENTIFICATION</scope>
</reference>
<feature type="compositionally biased region" description="Polar residues" evidence="1">
    <location>
        <begin position="55"/>
        <end position="75"/>
    </location>
</feature>
<organism evidence="2 3">
    <name type="scientific">Solanum pennellii</name>
    <name type="common">Tomato</name>
    <name type="synonym">Lycopersicon pennellii</name>
    <dbReference type="NCBI Taxonomy" id="28526"/>
    <lineage>
        <taxon>Eukaryota</taxon>
        <taxon>Viridiplantae</taxon>
        <taxon>Streptophyta</taxon>
        <taxon>Embryophyta</taxon>
        <taxon>Tracheophyta</taxon>
        <taxon>Spermatophyta</taxon>
        <taxon>Magnoliopsida</taxon>
        <taxon>eudicotyledons</taxon>
        <taxon>Gunneridae</taxon>
        <taxon>Pentapetalae</taxon>
        <taxon>asterids</taxon>
        <taxon>lamiids</taxon>
        <taxon>Solanales</taxon>
        <taxon>Solanaceae</taxon>
        <taxon>Solanoideae</taxon>
        <taxon>Solaneae</taxon>
        <taxon>Solanum</taxon>
        <taxon>Solanum subgen. Lycopersicon</taxon>
    </lineage>
</organism>
<dbReference type="Proteomes" id="UP000694930">
    <property type="component" value="Chromosome 3"/>
</dbReference>
<evidence type="ECO:0000256" key="1">
    <source>
        <dbReference type="SAM" id="MobiDB-lite"/>
    </source>
</evidence>
<feature type="compositionally biased region" description="Basic and acidic residues" evidence="1">
    <location>
        <begin position="38"/>
        <end position="51"/>
    </location>
</feature>
<gene>
    <name evidence="3" type="primary">LOC107013423</name>
</gene>
<feature type="region of interest" description="Disordered" evidence="1">
    <location>
        <begin position="38"/>
        <end position="75"/>
    </location>
</feature>
<evidence type="ECO:0000313" key="2">
    <source>
        <dbReference type="Proteomes" id="UP000694930"/>
    </source>
</evidence>
<evidence type="ECO:0000313" key="3">
    <source>
        <dbReference type="RefSeq" id="XP_015068820.1"/>
    </source>
</evidence>